<dbReference type="EMBL" id="FUZA01000005">
    <property type="protein sequence ID" value="SKC04027.1"/>
    <property type="molecule type" value="Genomic_DNA"/>
</dbReference>
<evidence type="ECO:0000313" key="1">
    <source>
        <dbReference type="EMBL" id="SKC04027.1"/>
    </source>
</evidence>
<sequence>MKNNLRNKYLSKPRYSRYLIAGTNDHERAASLYHANIILSKAFHPLISQFEVILRNSIDSVLIEHFMDKNWIINEKQGFMSDQSLRKSNFYLHKCVEAVENKSRKARLPVTNAKIVSDQTFGFWSSIFEPAHYRLLQGQPIKVFKYKPSTENRASIYGRLEMIRNFRNRVNHCEPLCFHANYIDCTQALAVRMNLYELIEWIEPELLPFFNEIDNVTESVDQLLAV</sequence>
<protein>
    <recommendedName>
        <fullName evidence="3">Abi-like protein</fullName>
    </recommendedName>
</protein>
<organism evidence="1 2">
    <name type="scientific">Dyadobacter psychrophilus</name>
    <dbReference type="NCBI Taxonomy" id="651661"/>
    <lineage>
        <taxon>Bacteria</taxon>
        <taxon>Pseudomonadati</taxon>
        <taxon>Bacteroidota</taxon>
        <taxon>Cytophagia</taxon>
        <taxon>Cytophagales</taxon>
        <taxon>Spirosomataceae</taxon>
        <taxon>Dyadobacter</taxon>
    </lineage>
</organism>
<reference evidence="2" key="1">
    <citation type="submission" date="2017-02" db="EMBL/GenBank/DDBJ databases">
        <authorList>
            <person name="Varghese N."/>
            <person name="Submissions S."/>
        </authorList>
    </citation>
    <scope>NUCLEOTIDE SEQUENCE [LARGE SCALE GENOMIC DNA]</scope>
    <source>
        <strain evidence="2">DSM 22270</strain>
    </source>
</reference>
<accession>A0A1T5G6P5</accession>
<dbReference type="AlphaFoldDB" id="A0A1T5G6P5"/>
<dbReference type="STRING" id="651661.SAMN05660293_03732"/>
<name>A0A1T5G6P5_9BACT</name>
<proteinExistence type="predicted"/>
<dbReference type="RefSeq" id="WP_082216252.1">
    <property type="nucleotide sequence ID" value="NZ_FUZA01000005.1"/>
</dbReference>
<dbReference type="OrthoDB" id="9813050at2"/>
<keyword evidence="2" id="KW-1185">Reference proteome</keyword>
<evidence type="ECO:0008006" key="3">
    <source>
        <dbReference type="Google" id="ProtNLM"/>
    </source>
</evidence>
<evidence type="ECO:0000313" key="2">
    <source>
        <dbReference type="Proteomes" id="UP000190897"/>
    </source>
</evidence>
<dbReference type="Proteomes" id="UP000190897">
    <property type="component" value="Unassembled WGS sequence"/>
</dbReference>
<gene>
    <name evidence="1" type="ORF">SAMN05660293_03732</name>
</gene>